<feature type="compositionally biased region" description="Polar residues" evidence="1">
    <location>
        <begin position="29"/>
        <end position="41"/>
    </location>
</feature>
<evidence type="ECO:0000313" key="3">
    <source>
        <dbReference type="Proteomes" id="UP001501417"/>
    </source>
</evidence>
<proteinExistence type="predicted"/>
<evidence type="ECO:0000256" key="1">
    <source>
        <dbReference type="SAM" id="MobiDB-lite"/>
    </source>
</evidence>
<sequence length="116" mass="13208">MNTTTKSEDPGAATPGPSEPIRSKEQETPIMTQTTDTQHQGTFEGDRYQERQPDEWRPYTPGRRWRHPHLGIKAEGFRWGHRMGRTDCARRLWPHLTDEGRQLAAVIAAEGEDAGD</sequence>
<name>A0ABP8F454_9MYCO</name>
<evidence type="ECO:0008006" key="4">
    <source>
        <dbReference type="Google" id="ProtNLM"/>
    </source>
</evidence>
<feature type="compositionally biased region" description="Basic and acidic residues" evidence="1">
    <location>
        <begin position="44"/>
        <end position="57"/>
    </location>
</feature>
<accession>A0ABP8F454</accession>
<organism evidence="2 3">
    <name type="scientific">Mycobacterium paraffinicum</name>
    <dbReference type="NCBI Taxonomy" id="53378"/>
    <lineage>
        <taxon>Bacteria</taxon>
        <taxon>Bacillati</taxon>
        <taxon>Actinomycetota</taxon>
        <taxon>Actinomycetes</taxon>
        <taxon>Mycobacteriales</taxon>
        <taxon>Mycobacteriaceae</taxon>
        <taxon>Mycobacterium</taxon>
    </lineage>
</organism>
<keyword evidence="3" id="KW-1185">Reference proteome</keyword>
<feature type="region of interest" description="Disordered" evidence="1">
    <location>
        <begin position="1"/>
        <end position="64"/>
    </location>
</feature>
<gene>
    <name evidence="2" type="ORF">GCM10023161_44340</name>
</gene>
<reference evidence="3" key="1">
    <citation type="journal article" date="2019" name="Int. J. Syst. Evol. Microbiol.">
        <title>The Global Catalogue of Microorganisms (GCM) 10K type strain sequencing project: providing services to taxonomists for standard genome sequencing and annotation.</title>
        <authorList>
            <consortium name="The Broad Institute Genomics Platform"/>
            <consortium name="The Broad Institute Genome Sequencing Center for Infectious Disease"/>
            <person name="Wu L."/>
            <person name="Ma J."/>
        </authorList>
    </citation>
    <scope>NUCLEOTIDE SEQUENCE [LARGE SCALE GENOMIC DNA]</scope>
    <source>
        <strain evidence="3">JCM 17782</strain>
    </source>
</reference>
<protein>
    <recommendedName>
        <fullName evidence="4">MarR family transcriptional regulator</fullName>
    </recommendedName>
</protein>
<evidence type="ECO:0000313" key="2">
    <source>
        <dbReference type="EMBL" id="GAA4294650.1"/>
    </source>
</evidence>
<comment type="caution">
    <text evidence="2">The sequence shown here is derived from an EMBL/GenBank/DDBJ whole genome shotgun (WGS) entry which is preliminary data.</text>
</comment>
<dbReference type="Proteomes" id="UP001501417">
    <property type="component" value="Unassembled WGS sequence"/>
</dbReference>
<dbReference type="EMBL" id="BAABGF010000052">
    <property type="protein sequence ID" value="GAA4294650.1"/>
    <property type="molecule type" value="Genomic_DNA"/>
</dbReference>